<dbReference type="InterPro" id="IPR041657">
    <property type="entry name" value="HTH_17"/>
</dbReference>
<organism evidence="2 3">
    <name type="scientific">Asticcacaulis endophyticus</name>
    <dbReference type="NCBI Taxonomy" id="1395890"/>
    <lineage>
        <taxon>Bacteria</taxon>
        <taxon>Pseudomonadati</taxon>
        <taxon>Pseudomonadota</taxon>
        <taxon>Alphaproteobacteria</taxon>
        <taxon>Caulobacterales</taxon>
        <taxon>Caulobacteraceae</taxon>
        <taxon>Asticcacaulis</taxon>
    </lineage>
</organism>
<reference evidence="2" key="2">
    <citation type="submission" date="2020-09" db="EMBL/GenBank/DDBJ databases">
        <authorList>
            <person name="Sun Q."/>
            <person name="Kim S."/>
        </authorList>
    </citation>
    <scope>NUCLEOTIDE SEQUENCE</scope>
    <source>
        <strain evidence="2">KCTC 32296</strain>
    </source>
</reference>
<sequence>MQAPITVTIPEAVKFSGLSKTRFYELLKRGDLTARKAGRRTLIAFSDLQAYLASLPAYKPEA</sequence>
<dbReference type="Pfam" id="PF12728">
    <property type="entry name" value="HTH_17"/>
    <property type="match status" value="1"/>
</dbReference>
<dbReference type="AlphaFoldDB" id="A0A918PUD8"/>
<evidence type="ECO:0000313" key="3">
    <source>
        <dbReference type="Proteomes" id="UP000662572"/>
    </source>
</evidence>
<comment type="caution">
    <text evidence="2">The sequence shown here is derived from an EMBL/GenBank/DDBJ whole genome shotgun (WGS) entry which is preliminary data.</text>
</comment>
<feature type="domain" description="Helix-turn-helix" evidence="1">
    <location>
        <begin position="7"/>
        <end position="54"/>
    </location>
</feature>
<protein>
    <recommendedName>
        <fullName evidence="1">Helix-turn-helix domain-containing protein</fullName>
    </recommendedName>
</protein>
<dbReference type="GO" id="GO:0003677">
    <property type="term" value="F:DNA binding"/>
    <property type="evidence" value="ECO:0007669"/>
    <property type="project" value="InterPro"/>
</dbReference>
<dbReference type="RefSeq" id="WP_189484595.1">
    <property type="nucleotide sequence ID" value="NZ_BMZB01000001.1"/>
</dbReference>
<name>A0A918PUD8_9CAUL</name>
<dbReference type="InterPro" id="IPR010093">
    <property type="entry name" value="SinI_DNA-bd"/>
</dbReference>
<gene>
    <name evidence="2" type="ORF">GCM10011273_02930</name>
</gene>
<evidence type="ECO:0000259" key="1">
    <source>
        <dbReference type="Pfam" id="PF12728"/>
    </source>
</evidence>
<dbReference type="EMBL" id="BMZB01000001">
    <property type="protein sequence ID" value="GGZ21604.1"/>
    <property type="molecule type" value="Genomic_DNA"/>
</dbReference>
<dbReference type="Proteomes" id="UP000662572">
    <property type="component" value="Unassembled WGS sequence"/>
</dbReference>
<keyword evidence="3" id="KW-1185">Reference proteome</keyword>
<proteinExistence type="predicted"/>
<accession>A0A918PUD8</accession>
<dbReference type="NCBIfam" id="TIGR01764">
    <property type="entry name" value="excise"/>
    <property type="match status" value="1"/>
</dbReference>
<reference evidence="2" key="1">
    <citation type="journal article" date="2014" name="Int. J. Syst. Evol. Microbiol.">
        <title>Complete genome sequence of Corynebacterium casei LMG S-19264T (=DSM 44701T), isolated from a smear-ripened cheese.</title>
        <authorList>
            <consortium name="US DOE Joint Genome Institute (JGI-PGF)"/>
            <person name="Walter F."/>
            <person name="Albersmeier A."/>
            <person name="Kalinowski J."/>
            <person name="Ruckert C."/>
        </authorList>
    </citation>
    <scope>NUCLEOTIDE SEQUENCE</scope>
    <source>
        <strain evidence="2">KCTC 32296</strain>
    </source>
</reference>
<evidence type="ECO:0000313" key="2">
    <source>
        <dbReference type="EMBL" id="GGZ21604.1"/>
    </source>
</evidence>